<protein>
    <submittedName>
        <fullName evidence="1">Uncharacterized protein</fullName>
    </submittedName>
</protein>
<keyword evidence="2" id="KW-1185">Reference proteome</keyword>
<evidence type="ECO:0000313" key="2">
    <source>
        <dbReference type="Proteomes" id="UP000000311"/>
    </source>
</evidence>
<evidence type="ECO:0000313" key="1">
    <source>
        <dbReference type="EMBL" id="EFN63478.1"/>
    </source>
</evidence>
<dbReference type="EMBL" id="GL442375">
    <property type="protein sequence ID" value="EFN63478.1"/>
    <property type="molecule type" value="Genomic_DNA"/>
</dbReference>
<organism evidence="2">
    <name type="scientific">Camponotus floridanus</name>
    <name type="common">Florida carpenter ant</name>
    <dbReference type="NCBI Taxonomy" id="104421"/>
    <lineage>
        <taxon>Eukaryota</taxon>
        <taxon>Metazoa</taxon>
        <taxon>Ecdysozoa</taxon>
        <taxon>Arthropoda</taxon>
        <taxon>Hexapoda</taxon>
        <taxon>Insecta</taxon>
        <taxon>Pterygota</taxon>
        <taxon>Neoptera</taxon>
        <taxon>Endopterygota</taxon>
        <taxon>Hymenoptera</taxon>
        <taxon>Apocrita</taxon>
        <taxon>Aculeata</taxon>
        <taxon>Formicoidea</taxon>
        <taxon>Formicidae</taxon>
        <taxon>Formicinae</taxon>
        <taxon>Camponotus</taxon>
    </lineage>
</organism>
<feature type="non-terminal residue" evidence="1">
    <location>
        <position position="227"/>
    </location>
</feature>
<proteinExistence type="predicted"/>
<name>E2ASW0_CAMFO</name>
<dbReference type="OrthoDB" id="7551446at2759"/>
<dbReference type="Proteomes" id="UP000000311">
    <property type="component" value="Unassembled WGS sequence"/>
</dbReference>
<sequence>SSATIPEDVVGFLQLGDNFSLPIKNKKSVILEFIKNFEYSLNKLPLNKRSEFRNKSMSLLNAISSYSYQNNAINNCLLELHQKTKNFLTENPNIIVTRADKGNTTVALNRDDYIKNVEKLLEDKDTYLIVLKNPINKLISSLRELLIKWKNKGFISLNLVMAKFDFTDGSLPRAYGLPKIHKVNCPYRIIVSSIDSPLYKLSLYLHKLMFNNFPTNNEIYNSKYVMI</sequence>
<dbReference type="AlphaFoldDB" id="E2ASW0"/>
<dbReference type="InParanoid" id="E2ASW0"/>
<feature type="non-terminal residue" evidence="1">
    <location>
        <position position="1"/>
    </location>
</feature>
<gene>
    <name evidence="1" type="ORF">EAG_07003</name>
</gene>
<reference evidence="1 2" key="1">
    <citation type="journal article" date="2010" name="Science">
        <title>Genomic comparison of the ants Camponotus floridanus and Harpegnathos saltator.</title>
        <authorList>
            <person name="Bonasio R."/>
            <person name="Zhang G."/>
            <person name="Ye C."/>
            <person name="Mutti N.S."/>
            <person name="Fang X."/>
            <person name="Qin N."/>
            <person name="Donahue G."/>
            <person name="Yang P."/>
            <person name="Li Q."/>
            <person name="Li C."/>
            <person name="Zhang P."/>
            <person name="Huang Z."/>
            <person name="Berger S.L."/>
            <person name="Reinberg D."/>
            <person name="Wang J."/>
            <person name="Liebig J."/>
        </authorList>
    </citation>
    <scope>NUCLEOTIDE SEQUENCE [LARGE SCALE GENOMIC DNA]</scope>
    <source>
        <strain evidence="2">C129</strain>
    </source>
</reference>
<accession>E2ASW0</accession>